<organism evidence="1 2">
    <name type="scientific">Methanocalculus taiwanensis</name>
    <dbReference type="NCBI Taxonomy" id="106207"/>
    <lineage>
        <taxon>Archaea</taxon>
        <taxon>Methanobacteriati</taxon>
        <taxon>Methanobacteriota</taxon>
        <taxon>Stenosarchaea group</taxon>
        <taxon>Methanomicrobia</taxon>
        <taxon>Methanomicrobiales</taxon>
        <taxon>Methanocalculaceae</taxon>
        <taxon>Methanocalculus</taxon>
    </lineage>
</organism>
<evidence type="ECO:0000313" key="1">
    <source>
        <dbReference type="EMBL" id="MCQ1538457.1"/>
    </source>
</evidence>
<accession>A0ABD4TJK7</accession>
<dbReference type="EMBL" id="VOTZ01000009">
    <property type="protein sequence ID" value="MCQ1538457.1"/>
    <property type="molecule type" value="Genomic_DNA"/>
</dbReference>
<proteinExistence type="predicted"/>
<evidence type="ECO:0000313" key="2">
    <source>
        <dbReference type="Proteomes" id="UP001524383"/>
    </source>
</evidence>
<dbReference type="Proteomes" id="UP001524383">
    <property type="component" value="Unassembled WGS sequence"/>
</dbReference>
<dbReference type="SUPFAM" id="SSF53756">
    <property type="entry name" value="UDP-Glycosyltransferase/glycogen phosphorylase"/>
    <property type="match status" value="1"/>
</dbReference>
<reference evidence="1 2" key="1">
    <citation type="submission" date="2019-08" db="EMBL/GenBank/DDBJ databases">
        <authorList>
            <person name="Chen S.-C."/>
            <person name="Lai M.-C."/>
            <person name="You Y.-T."/>
        </authorList>
    </citation>
    <scope>NUCLEOTIDE SEQUENCE [LARGE SCALE GENOMIC DNA]</scope>
    <source>
        <strain evidence="1 2">P2F9704a</strain>
    </source>
</reference>
<gene>
    <name evidence="1" type="ORF">FTO68_05580</name>
</gene>
<protein>
    <submittedName>
        <fullName evidence="1">Uncharacterized protein</fullName>
    </submittedName>
</protein>
<keyword evidence="2" id="KW-1185">Reference proteome</keyword>
<dbReference type="AlphaFoldDB" id="A0ABD4TJK7"/>
<sequence>MRSQKSNNTIFLALQNDINPSNLQRKLETLDIRQWIYLGEDSTWLAEIEGLLSEQIKRIPIADQLDTVANNLRHQFIDWIGDLSLLNDSREWWASEMPAKNPYFMLYERICLLAVGRELISNGVDKPTLIVTSTHGLFEEISSFATKNEIKTKIFPKSQINTFLKISQDVIQRQLIYILRRLPPIQKGDRISNNYKKLLEIHPEFRRKVIKKNTDTNIKPFSGERSILLFTFVDHRNFLPDGSYRDPYLGPLPQMLKAKAYEVAYVPRVLYTASYEETIKKLNQTGERFFFPDWFINKKTWFECQKAASHYTPIIPETSTVGDIPTYRLTMEHITQTRQSLSDTLLYEPLIAGLAAAGIKPSQIIHTVEGHSWEHALAWSVKRHMPNTIIVGYDNVTFSRMVLSMFPSQKEYGIRPLPDRLVTNGPLYRDILINEGRPEDQVISGCALRHTYLWKEQLEGNNIHNIQEDKIINILVATAIGFGDSVELIAKAAEAFGGNCDYKIIIKCHPLVNIDAVKKYLGSLLSYDNITFANEPIDLLLQSADILLYTYTTVCYEALQMGVAPIFVRSETFVNLDKLDIAPGVRWVAATPEDLRILASKLSFMSIEERDAWKQQASFIVKRALAPTFSDCTNIFIDKNYKNKQYII</sequence>
<comment type="caution">
    <text evidence="1">The sequence shown here is derived from an EMBL/GenBank/DDBJ whole genome shotgun (WGS) entry which is preliminary data.</text>
</comment>
<dbReference type="RefSeq" id="WP_255332398.1">
    <property type="nucleotide sequence ID" value="NZ_VOTZ01000009.1"/>
</dbReference>
<name>A0ABD4TJK7_9EURY</name>